<dbReference type="AlphaFoldDB" id="A0A8H3QPA4"/>
<proteinExistence type="predicted"/>
<evidence type="ECO:0000313" key="2">
    <source>
        <dbReference type="EMBL" id="GES83974.1"/>
    </source>
</evidence>
<evidence type="ECO:0000256" key="1">
    <source>
        <dbReference type="SAM" id="SignalP"/>
    </source>
</evidence>
<dbReference type="OrthoDB" id="2366404at2759"/>
<name>A0A8H3QPA4_9GLOM</name>
<dbReference type="Proteomes" id="UP000615446">
    <property type="component" value="Unassembled WGS sequence"/>
</dbReference>
<sequence length="130" mass="14895">MKIFSTFLSIAFIAFILISPVITKQFIHAHDVNNADKEETFLRITSKCVIDNAITSYILKSKFLPHTLFCITVDIFTYEEGESFFSEVVKGIIYSMSLELIVHKWLGINLGAVREIIKKAARIIRRILLL</sequence>
<feature type="signal peptide" evidence="1">
    <location>
        <begin position="1"/>
        <end position="23"/>
    </location>
</feature>
<dbReference type="EMBL" id="BLAL01000075">
    <property type="protein sequence ID" value="GES83974.1"/>
    <property type="molecule type" value="Genomic_DNA"/>
</dbReference>
<gene>
    <name evidence="2" type="ORF">RCL2_001111700</name>
</gene>
<accession>A0A8H3QPA4</accession>
<evidence type="ECO:0000313" key="3">
    <source>
        <dbReference type="Proteomes" id="UP000615446"/>
    </source>
</evidence>
<feature type="chain" id="PRO_5034851358" evidence="1">
    <location>
        <begin position="24"/>
        <end position="130"/>
    </location>
</feature>
<organism evidence="2 3">
    <name type="scientific">Rhizophagus clarus</name>
    <dbReference type="NCBI Taxonomy" id="94130"/>
    <lineage>
        <taxon>Eukaryota</taxon>
        <taxon>Fungi</taxon>
        <taxon>Fungi incertae sedis</taxon>
        <taxon>Mucoromycota</taxon>
        <taxon>Glomeromycotina</taxon>
        <taxon>Glomeromycetes</taxon>
        <taxon>Glomerales</taxon>
        <taxon>Glomeraceae</taxon>
        <taxon>Rhizophagus</taxon>
    </lineage>
</organism>
<keyword evidence="1" id="KW-0732">Signal</keyword>
<comment type="caution">
    <text evidence="2">The sequence shown here is derived from an EMBL/GenBank/DDBJ whole genome shotgun (WGS) entry which is preliminary data.</text>
</comment>
<protein>
    <submittedName>
        <fullName evidence="2">Uncharacterized protein</fullName>
    </submittedName>
</protein>
<reference evidence="2" key="1">
    <citation type="submission" date="2019-10" db="EMBL/GenBank/DDBJ databases">
        <title>Conservation and host-specific expression of non-tandemly repeated heterogenous ribosome RNA gene in arbuscular mycorrhizal fungi.</title>
        <authorList>
            <person name="Maeda T."/>
            <person name="Kobayashi Y."/>
            <person name="Nakagawa T."/>
            <person name="Ezawa T."/>
            <person name="Yamaguchi K."/>
            <person name="Bino T."/>
            <person name="Nishimoto Y."/>
            <person name="Shigenobu S."/>
            <person name="Kawaguchi M."/>
        </authorList>
    </citation>
    <scope>NUCLEOTIDE SEQUENCE</scope>
    <source>
        <strain evidence="2">HR1</strain>
    </source>
</reference>